<evidence type="ECO:0000313" key="3">
    <source>
        <dbReference type="Proteomes" id="UP000076798"/>
    </source>
</evidence>
<dbReference type="PROSITE" id="PS50181">
    <property type="entry name" value="FBOX"/>
    <property type="match status" value="1"/>
</dbReference>
<keyword evidence="3" id="KW-1185">Reference proteome</keyword>
<evidence type="ECO:0000259" key="1">
    <source>
        <dbReference type="PROSITE" id="PS50181"/>
    </source>
</evidence>
<dbReference type="AlphaFoldDB" id="A0A165YDN6"/>
<dbReference type="EMBL" id="KV428264">
    <property type="protein sequence ID" value="KZT33135.1"/>
    <property type="molecule type" value="Genomic_DNA"/>
</dbReference>
<proteinExistence type="predicted"/>
<name>A0A165YDN6_9AGAM</name>
<accession>A0A165YDN6</accession>
<sequence>MLAKFVDIPIELVEDVLKGLFVQDIINLGQTCRYFRLIVTGSRYAFRNSCNLDMVALAEERSLDSFSPWEIYSSAIRSKIIAERIRNDYPPLRPRLHTVCQVTSGLHIYDIPRSAIFIAEHLFIFEKSGAWYLRDTSDSSGISVPLTDRYDELSEPCVQILKDQSAMYFAYFSRVDPDIQVTPTTVRHPPNLYVFKVSIARETFGHRELLATIYPPEQIRRPEGDHPMLFMRDNIVACHTSSELVLCDWKKNTGIILSFSDESETVPYIMEDGVLFHPSREGVVVQLGTFRSDPEPRRSFLGFMELEIPISMPPLNPVHETWESTWHEYSCPISYAFSLHDIPGYSTVPLPHRTVTCTGVRELGGEPVMDLSIFSHSEGHALCGTISLSTWKLIAPLHIPFAYSDRTLSKGHQRTVTETCITTAGPRLVHVRTHRAEAKEMQVLLGPDDGAFGSCWVSLDAEVLLEYLAEVRRNPEDFLTVHSIRLLSFDVRRGKLLVFIGKNLHIIQY</sequence>
<feature type="domain" description="F-box" evidence="1">
    <location>
        <begin position="2"/>
        <end position="49"/>
    </location>
</feature>
<organism evidence="2 3">
    <name type="scientific">Sistotremastrum suecicum HHB10207 ss-3</name>
    <dbReference type="NCBI Taxonomy" id="1314776"/>
    <lineage>
        <taxon>Eukaryota</taxon>
        <taxon>Fungi</taxon>
        <taxon>Dikarya</taxon>
        <taxon>Basidiomycota</taxon>
        <taxon>Agaricomycotina</taxon>
        <taxon>Agaricomycetes</taxon>
        <taxon>Sistotremastrales</taxon>
        <taxon>Sistotremastraceae</taxon>
        <taxon>Sistotremastrum</taxon>
    </lineage>
</organism>
<gene>
    <name evidence="2" type="ORF">SISSUDRAFT_1132734</name>
</gene>
<protein>
    <recommendedName>
        <fullName evidence="1">F-box domain-containing protein</fullName>
    </recommendedName>
</protein>
<dbReference type="SUPFAM" id="SSF81383">
    <property type="entry name" value="F-box domain"/>
    <property type="match status" value="1"/>
</dbReference>
<reference evidence="2 3" key="1">
    <citation type="journal article" date="2016" name="Mol. Biol. Evol.">
        <title>Comparative Genomics of Early-Diverging Mushroom-Forming Fungi Provides Insights into the Origins of Lignocellulose Decay Capabilities.</title>
        <authorList>
            <person name="Nagy L.G."/>
            <person name="Riley R."/>
            <person name="Tritt A."/>
            <person name="Adam C."/>
            <person name="Daum C."/>
            <person name="Floudas D."/>
            <person name="Sun H."/>
            <person name="Yadav J.S."/>
            <person name="Pangilinan J."/>
            <person name="Larsson K.H."/>
            <person name="Matsuura K."/>
            <person name="Barry K."/>
            <person name="Labutti K."/>
            <person name="Kuo R."/>
            <person name="Ohm R.A."/>
            <person name="Bhattacharya S.S."/>
            <person name="Shirouzu T."/>
            <person name="Yoshinaga Y."/>
            <person name="Martin F.M."/>
            <person name="Grigoriev I.V."/>
            <person name="Hibbett D.S."/>
        </authorList>
    </citation>
    <scope>NUCLEOTIDE SEQUENCE [LARGE SCALE GENOMIC DNA]</scope>
    <source>
        <strain evidence="2 3">HHB10207 ss-3</strain>
    </source>
</reference>
<dbReference type="Proteomes" id="UP000076798">
    <property type="component" value="Unassembled WGS sequence"/>
</dbReference>
<dbReference type="InterPro" id="IPR001810">
    <property type="entry name" value="F-box_dom"/>
</dbReference>
<evidence type="ECO:0000313" key="2">
    <source>
        <dbReference type="EMBL" id="KZT33135.1"/>
    </source>
</evidence>
<dbReference type="InterPro" id="IPR036047">
    <property type="entry name" value="F-box-like_dom_sf"/>
</dbReference>